<keyword evidence="1" id="KW-1133">Transmembrane helix</keyword>
<dbReference type="eggNOG" id="ENOG5034587">
    <property type="taxonomic scope" value="Bacteria"/>
</dbReference>
<proteinExistence type="predicted"/>
<comment type="caution">
    <text evidence="2">The sequence shown here is derived from an EMBL/GenBank/DDBJ whole genome shotgun (WGS) entry which is preliminary data.</text>
</comment>
<dbReference type="Proteomes" id="UP000028007">
    <property type="component" value="Unassembled WGS sequence"/>
</dbReference>
<accession>A0A081PHP4</accession>
<feature type="transmembrane region" description="Helical" evidence="1">
    <location>
        <begin position="182"/>
        <end position="206"/>
    </location>
</feature>
<reference evidence="2 3" key="1">
    <citation type="journal article" date="1992" name="Int. J. Syst. Bacteriol.">
        <title>Sphingobacterium antarcticus sp. nov. a Psychrotrophic Bacterium from the Soils of Schirmacher Oasis, Antarctica.</title>
        <authorList>
            <person name="Shivaji S."/>
            <person name="Ray M.K."/>
            <person name="Rao N.S."/>
            <person name="Saiserr L."/>
            <person name="Jagannadham M.V."/>
            <person name="Kumar G.S."/>
            <person name="Reddy G."/>
            <person name="Bhargava P.M."/>
        </authorList>
    </citation>
    <scope>NUCLEOTIDE SEQUENCE [LARGE SCALE GENOMIC DNA]</scope>
    <source>
        <strain evidence="2 3">4BY</strain>
    </source>
</reference>
<keyword evidence="1" id="KW-0472">Membrane</keyword>
<evidence type="ECO:0008006" key="4">
    <source>
        <dbReference type="Google" id="ProtNLM"/>
    </source>
</evidence>
<dbReference type="EMBL" id="JNFF01000048">
    <property type="protein sequence ID" value="KEQ30217.1"/>
    <property type="molecule type" value="Genomic_DNA"/>
</dbReference>
<sequence>MYDALTYIALLSGILPLSILVLRYKSFLVKGHIMPFIYLTATATAYEFFCSLLLNVNSSYWSQAYSLFELCTIYYFYNKTFQRKYKSLFVLSFVVLVVTYCVSAFFWTSTNSLLAKAINKLPITVFVLGFSFMWVKCLFREMAIDALKNPSTFYFITGLSIYYSITFLLFLFGYYIANSSDYFYDFWVINIIATIILRICLTVGVWKMEPN</sequence>
<feature type="transmembrane region" description="Helical" evidence="1">
    <location>
        <begin position="121"/>
        <end position="139"/>
    </location>
</feature>
<evidence type="ECO:0000256" key="1">
    <source>
        <dbReference type="SAM" id="Phobius"/>
    </source>
</evidence>
<dbReference type="AlphaFoldDB" id="A0A081PHP4"/>
<gene>
    <name evidence="2" type="ORF">N180_06715</name>
</gene>
<feature type="transmembrane region" description="Helical" evidence="1">
    <location>
        <begin position="151"/>
        <end position="176"/>
    </location>
</feature>
<feature type="transmembrane region" description="Helical" evidence="1">
    <location>
        <begin position="36"/>
        <end position="54"/>
    </location>
</feature>
<feature type="transmembrane region" description="Helical" evidence="1">
    <location>
        <begin position="6"/>
        <end position="24"/>
    </location>
</feature>
<keyword evidence="3" id="KW-1185">Reference proteome</keyword>
<feature type="transmembrane region" description="Helical" evidence="1">
    <location>
        <begin position="89"/>
        <end position="109"/>
    </location>
</feature>
<organism evidence="2 3">
    <name type="scientific">Pedobacter antarcticus 4BY</name>
    <dbReference type="NCBI Taxonomy" id="1358423"/>
    <lineage>
        <taxon>Bacteria</taxon>
        <taxon>Pseudomonadati</taxon>
        <taxon>Bacteroidota</taxon>
        <taxon>Sphingobacteriia</taxon>
        <taxon>Sphingobacteriales</taxon>
        <taxon>Sphingobacteriaceae</taxon>
        <taxon>Pedobacter</taxon>
    </lineage>
</organism>
<name>A0A081PHP4_9SPHI</name>
<protein>
    <recommendedName>
        <fullName evidence="4">Histidine kinase N-terminal 7TM region domain-containing protein</fullName>
    </recommendedName>
</protein>
<evidence type="ECO:0000313" key="3">
    <source>
        <dbReference type="Proteomes" id="UP000028007"/>
    </source>
</evidence>
<keyword evidence="1" id="KW-0812">Transmembrane</keyword>
<evidence type="ECO:0000313" key="2">
    <source>
        <dbReference type="EMBL" id="KEQ30217.1"/>
    </source>
</evidence>